<evidence type="ECO:0000313" key="1">
    <source>
        <dbReference type="EMBL" id="ENN83663.1"/>
    </source>
</evidence>
<dbReference type="AlphaFoldDB" id="N6TZU4"/>
<protein>
    <submittedName>
        <fullName evidence="1">Uncharacterized protein</fullName>
    </submittedName>
</protein>
<keyword evidence="1" id="KW-0614">Plasmid</keyword>
<evidence type="ECO:0000313" key="2">
    <source>
        <dbReference type="Proteomes" id="UP000012429"/>
    </source>
</evidence>
<name>N6TZU4_9HYPH</name>
<keyword evidence="2" id="KW-1185">Reference proteome</keyword>
<reference evidence="1 2" key="1">
    <citation type="journal article" date="2012" name="BMC Genomics">
        <title>Genomic basis of broad host range and environmental adaptability of Rhizobium tropici CIAT 899 and Rhizobium sp. PRF 81 which are used in inoculants for common bean (Phaseolus vulgaris L.).</title>
        <authorList>
            <person name="Ormeno-Orrillo E."/>
            <person name="Menna P."/>
            <person name="Almeida L.G."/>
            <person name="Ollero F.J."/>
            <person name="Nicolas M.F."/>
            <person name="Pains Rodrigues E."/>
            <person name="Shigueyoshi Nakatani A."/>
            <person name="Silva Batista J.S."/>
            <person name="Oliveira Chueire L.M."/>
            <person name="Souza R.C."/>
            <person name="Ribeiro Vasconcelos A.T."/>
            <person name="Megias M."/>
            <person name="Hungria M."/>
            <person name="Martinez-Romero E."/>
        </authorList>
    </citation>
    <scope>NUCLEOTIDE SEQUENCE [LARGE SCALE GENOMIC DNA]</scope>
    <source>
        <strain evidence="1 2">PRF 81</strain>
        <plasmid evidence="1">pPRF81b</plasmid>
    </source>
</reference>
<accession>N6TZU4</accession>
<geneLocation type="plasmid" evidence="1">
    <name>pPRF81b</name>
</geneLocation>
<dbReference type="Proteomes" id="UP000012429">
    <property type="component" value="Unassembled WGS sequence"/>
</dbReference>
<proteinExistence type="predicted"/>
<comment type="caution">
    <text evidence="1">The sequence shown here is derived from an EMBL/GenBank/DDBJ whole genome shotgun (WGS) entry which is preliminary data.</text>
</comment>
<dbReference type="EMBL" id="AQHN01000096">
    <property type="protein sequence ID" value="ENN83663.1"/>
    <property type="molecule type" value="Genomic_DNA"/>
</dbReference>
<organism evidence="1 2">
    <name type="scientific">Rhizobium freirei PRF 81</name>
    <dbReference type="NCBI Taxonomy" id="363754"/>
    <lineage>
        <taxon>Bacteria</taxon>
        <taxon>Pseudomonadati</taxon>
        <taxon>Pseudomonadota</taxon>
        <taxon>Alphaproteobacteria</taxon>
        <taxon>Hyphomicrobiales</taxon>
        <taxon>Rhizobiaceae</taxon>
        <taxon>Rhizobium/Agrobacterium group</taxon>
        <taxon>Rhizobium</taxon>
    </lineage>
</organism>
<gene>
    <name evidence="1" type="ORF">RHSP_74657</name>
</gene>
<sequence>MVFRIDLVDGGNIAGRATVLVEPLGEEGVDDRLRKFRSNDAGAHGNDLGVVRQRRPLGGISIVCEGCPNTRHLVCRNADADPGAAHQDGLVIGAVEHAVGDPVGEVRIEIVETGVRPGDLEHLETVLEIIGEDLGEAFARAVACYCNFHLHHSSDFGRALFEDVEVALDLPGRAADEQPIDMGAGYELFAVVRVDRTAVKAGNAPAEHGFRERDDLGLAGVGVVRCRGDPIDANGPNRLVGKQYRFVLLVGRKASQRAANLALEDVAGSPGLAFGKCLPYADERDQAVANRRPDFQSYRHVRLTEMFTPLGVTKLDDVEVAVLEHQG</sequence>